<dbReference type="Pfam" id="PF00561">
    <property type="entry name" value="Abhydrolase_1"/>
    <property type="match status" value="1"/>
</dbReference>
<evidence type="ECO:0000313" key="2">
    <source>
        <dbReference type="EMBL" id="MDZ5456934.1"/>
    </source>
</evidence>
<dbReference type="InterPro" id="IPR029058">
    <property type="entry name" value="AB_hydrolase_fold"/>
</dbReference>
<dbReference type="EMBL" id="JAXOJX010000013">
    <property type="protein sequence ID" value="MDZ5456934.1"/>
    <property type="molecule type" value="Genomic_DNA"/>
</dbReference>
<sequence length="367" mass="38618">MTALPNALAAPLTGSLAAPLAYAELGSLFKRLDALRLAAGAHMDRLGLGPQPAPSRVLHEEPGLKLLRYDGGGEGPALLIVPAPIKAHWIWDLAPQCSVVRAALARGCAVHLLQWTSAPAHWGLDEHVDAVARMAQRVAAATGGRPHLLGHSLGGTLSALYAARHPQGPASLVLVESPLCFGEATGALGPLVHSLPPGYAQGFTHVPGSLVSLGASLASPDEFITESRQDAWAAALSGPQAWRRHLLALRWTLQELPLPGPLVAQVSDALYREDQFMKGTLVVGGQAVSPRDVRVPLAAIADLRSRVVPAASVTGFVQATASPQPLVLHYGGDVGVSLQHIGALIGQSAHREIWPRVLDWVREMTAR</sequence>
<feature type="domain" description="AB hydrolase-1" evidence="1">
    <location>
        <begin position="125"/>
        <end position="207"/>
    </location>
</feature>
<dbReference type="PANTHER" id="PTHR36837">
    <property type="entry name" value="POLY(3-HYDROXYALKANOATE) POLYMERASE SUBUNIT PHAC"/>
    <property type="match status" value="1"/>
</dbReference>
<evidence type="ECO:0000259" key="1">
    <source>
        <dbReference type="Pfam" id="PF00561"/>
    </source>
</evidence>
<reference evidence="2 3" key="1">
    <citation type="submission" date="2023-11" db="EMBL/GenBank/DDBJ databases">
        <title>Draft genome of Azohydromonas lata strain H1 (DSM1123), a polyhydroxyalkanoate producer.</title>
        <authorList>
            <person name="Traversa D."/>
            <person name="D'Addabbo P."/>
            <person name="Pazzani C."/>
            <person name="Manzari C."/>
            <person name="Chiara M."/>
            <person name="Scrascia M."/>
        </authorList>
    </citation>
    <scope>NUCLEOTIDE SEQUENCE [LARGE SCALE GENOMIC DNA]</scope>
    <source>
        <strain evidence="2 3">H1</strain>
    </source>
</reference>
<dbReference type="Proteomes" id="UP001293718">
    <property type="component" value="Unassembled WGS sequence"/>
</dbReference>
<proteinExistence type="predicted"/>
<keyword evidence="3" id="KW-1185">Reference proteome</keyword>
<organism evidence="2 3">
    <name type="scientific">Azohydromonas lata</name>
    <dbReference type="NCBI Taxonomy" id="45677"/>
    <lineage>
        <taxon>Bacteria</taxon>
        <taxon>Pseudomonadati</taxon>
        <taxon>Pseudomonadota</taxon>
        <taxon>Betaproteobacteria</taxon>
        <taxon>Burkholderiales</taxon>
        <taxon>Sphaerotilaceae</taxon>
        <taxon>Azohydromonas</taxon>
    </lineage>
</organism>
<keyword evidence="2" id="KW-0378">Hydrolase</keyword>
<dbReference type="RefSeq" id="WP_322465371.1">
    <property type="nucleotide sequence ID" value="NZ_JAXOJX010000013.1"/>
</dbReference>
<dbReference type="InterPro" id="IPR051321">
    <property type="entry name" value="PHA/PHB_synthase"/>
</dbReference>
<accession>A0ABU5ICW5</accession>
<dbReference type="GO" id="GO:0016787">
    <property type="term" value="F:hydrolase activity"/>
    <property type="evidence" value="ECO:0007669"/>
    <property type="project" value="UniProtKB-KW"/>
</dbReference>
<gene>
    <name evidence="2" type="ORF">SM757_10180</name>
</gene>
<dbReference type="InterPro" id="IPR000073">
    <property type="entry name" value="AB_hydrolase_1"/>
</dbReference>
<comment type="caution">
    <text evidence="2">The sequence shown here is derived from an EMBL/GenBank/DDBJ whole genome shotgun (WGS) entry which is preliminary data.</text>
</comment>
<evidence type="ECO:0000313" key="3">
    <source>
        <dbReference type="Proteomes" id="UP001293718"/>
    </source>
</evidence>
<protein>
    <submittedName>
        <fullName evidence="2">Alpha/beta fold hydrolase</fullName>
    </submittedName>
</protein>
<dbReference type="SUPFAM" id="SSF53474">
    <property type="entry name" value="alpha/beta-Hydrolases"/>
    <property type="match status" value="1"/>
</dbReference>
<dbReference type="PANTHER" id="PTHR36837:SF4">
    <property type="entry name" value="BLR0908 PROTEIN"/>
    <property type="match status" value="1"/>
</dbReference>
<name>A0ABU5ICW5_9BURK</name>
<dbReference type="Gene3D" id="3.40.50.1820">
    <property type="entry name" value="alpha/beta hydrolase"/>
    <property type="match status" value="1"/>
</dbReference>